<dbReference type="RefSeq" id="WP_406260102.1">
    <property type="nucleotide sequence ID" value="NZ_CP108125.1"/>
</dbReference>
<keyword evidence="2" id="KW-0732">Signal</keyword>
<organism evidence="3 4">
    <name type="scientific">Streptomyces nigra</name>
    <dbReference type="NCBI Taxonomy" id="1827580"/>
    <lineage>
        <taxon>Bacteria</taxon>
        <taxon>Bacillati</taxon>
        <taxon>Actinomycetota</taxon>
        <taxon>Actinomycetes</taxon>
        <taxon>Kitasatosporales</taxon>
        <taxon>Streptomycetaceae</taxon>
        <taxon>Streptomyces</taxon>
    </lineage>
</organism>
<evidence type="ECO:0000256" key="1">
    <source>
        <dbReference type="SAM" id="MobiDB-lite"/>
    </source>
</evidence>
<evidence type="ECO:0008006" key="5">
    <source>
        <dbReference type="Google" id="ProtNLM"/>
    </source>
</evidence>
<gene>
    <name evidence="3" type="ORF">OHU27_29480</name>
</gene>
<name>A0ABZ1J4V4_9ACTN</name>
<dbReference type="EMBL" id="CP108125">
    <property type="protein sequence ID" value="WTO86339.1"/>
    <property type="molecule type" value="Genomic_DNA"/>
</dbReference>
<dbReference type="Proteomes" id="UP001622690">
    <property type="component" value="Chromosome"/>
</dbReference>
<keyword evidence="4" id="KW-1185">Reference proteome</keyword>
<evidence type="ECO:0000256" key="2">
    <source>
        <dbReference type="SAM" id="SignalP"/>
    </source>
</evidence>
<dbReference type="PROSITE" id="PS51257">
    <property type="entry name" value="PROKAR_LIPOPROTEIN"/>
    <property type="match status" value="1"/>
</dbReference>
<feature type="region of interest" description="Disordered" evidence="1">
    <location>
        <begin position="38"/>
        <end position="72"/>
    </location>
</feature>
<proteinExistence type="predicted"/>
<sequence length="286" mass="29778">MTRRTVRLAHVLSSTALAAGALLATAACAQEDGREAGAAGISASPAAARQQTESPTGSPTGSPSGSPTGTLTESGAETALITAADIEDDWTQVKDTEAENWHDGLLIGKVDVSDFLSAKTDAADCQRLMDSLFDDDLLGRPSGANALRGFTEGDSRLLYQVAAYDRTDVQDSLDWMAELPQECDQFTMTENGEKRTVQVTESSLPSVGDAREGLRVTVRGPVDGTEATLTLDVAAVRVGDNAITVTAGGTDGDEDDSVRSAVQLGTQRLQDVLAGKSPAASPSQFD</sequence>
<evidence type="ECO:0000313" key="4">
    <source>
        <dbReference type="Proteomes" id="UP001622690"/>
    </source>
</evidence>
<feature type="chain" id="PRO_5046881903" description="Lipoprotein" evidence="2">
    <location>
        <begin position="30"/>
        <end position="286"/>
    </location>
</feature>
<reference evidence="3 4" key="1">
    <citation type="submission" date="2022-10" db="EMBL/GenBank/DDBJ databases">
        <title>The complete genomes of actinobacterial strains from the NBC collection.</title>
        <authorList>
            <person name="Joergensen T.S."/>
            <person name="Alvarez Arevalo M."/>
            <person name="Sterndorff E.B."/>
            <person name="Faurdal D."/>
            <person name="Vuksanovic O."/>
            <person name="Mourched A.-S."/>
            <person name="Charusanti P."/>
            <person name="Shaw S."/>
            <person name="Blin K."/>
            <person name="Weber T."/>
        </authorList>
    </citation>
    <scope>NUCLEOTIDE SEQUENCE [LARGE SCALE GENOMIC DNA]</scope>
    <source>
        <strain evidence="3 4">NBC_00206</strain>
    </source>
</reference>
<evidence type="ECO:0000313" key="3">
    <source>
        <dbReference type="EMBL" id="WTO86339.1"/>
    </source>
</evidence>
<protein>
    <recommendedName>
        <fullName evidence="5">Lipoprotein</fullName>
    </recommendedName>
</protein>
<feature type="signal peptide" evidence="2">
    <location>
        <begin position="1"/>
        <end position="29"/>
    </location>
</feature>
<accession>A0ABZ1J4V4</accession>